<dbReference type="AlphaFoldDB" id="A0A0G4IET5"/>
<protein>
    <submittedName>
        <fullName evidence="1">Uncharacterized protein</fullName>
    </submittedName>
</protein>
<organism evidence="1">
    <name type="scientific">Chromera velia CCMP2878</name>
    <dbReference type="NCBI Taxonomy" id="1169474"/>
    <lineage>
        <taxon>Eukaryota</taxon>
        <taxon>Sar</taxon>
        <taxon>Alveolata</taxon>
        <taxon>Colpodellida</taxon>
        <taxon>Chromeraceae</taxon>
        <taxon>Chromera</taxon>
    </lineage>
</organism>
<evidence type="ECO:0000313" key="1">
    <source>
        <dbReference type="EMBL" id="CEM55783.1"/>
    </source>
</evidence>
<accession>A0A0G4IET5</accession>
<proteinExistence type="predicted"/>
<sequence>MGAEPALGPAPVISKYLSPPAETIIGELLLKLNVVCGVALSSVPSLFIKTLPSCTPNISSSLYCTASPMFLARAPSYLPSFISSSSAASLSNCSGDTGREWQRLLLNPRTADGTSSLPDSTTVSDLTTASFAIRSPCFLFPLSPFLPGRLFSPLDDSSDDALAACLLA</sequence>
<gene>
    <name evidence="1" type="ORF">Cvel_2441</name>
</gene>
<reference evidence="1" key="1">
    <citation type="submission" date="2014-11" db="EMBL/GenBank/DDBJ databases">
        <authorList>
            <person name="Otto D Thomas"/>
            <person name="Naeem Raeece"/>
        </authorList>
    </citation>
    <scope>NUCLEOTIDE SEQUENCE</scope>
</reference>
<dbReference type="VEuPathDB" id="CryptoDB:Cvel_2441"/>
<dbReference type="EMBL" id="CDMZ01005909">
    <property type="protein sequence ID" value="CEM55783.1"/>
    <property type="molecule type" value="Genomic_DNA"/>
</dbReference>
<name>A0A0G4IET5_9ALVE</name>